<dbReference type="SUPFAM" id="SSF56672">
    <property type="entry name" value="DNA/RNA polymerases"/>
    <property type="match status" value="1"/>
</dbReference>
<evidence type="ECO:0000313" key="2">
    <source>
        <dbReference type="EMBL" id="KAA3473764.1"/>
    </source>
</evidence>
<gene>
    <name evidence="2" type="ORF">EPI10_024119</name>
</gene>
<protein>
    <submittedName>
        <fullName evidence="2">RNA-directed DNA polymerase-like protein</fullName>
    </submittedName>
</protein>
<keyword evidence="2" id="KW-0695">RNA-directed DNA polymerase</keyword>
<dbReference type="Gene3D" id="3.30.70.270">
    <property type="match status" value="2"/>
</dbReference>
<dbReference type="InterPro" id="IPR043128">
    <property type="entry name" value="Rev_trsase/Diguanyl_cyclase"/>
</dbReference>
<dbReference type="OrthoDB" id="2431547at2759"/>
<dbReference type="Proteomes" id="UP000325315">
    <property type="component" value="Unassembled WGS sequence"/>
</dbReference>
<accession>A0A5B6VXQ2</accession>
<keyword evidence="2" id="KW-0548">Nucleotidyltransferase</keyword>
<dbReference type="EMBL" id="SMMG02000005">
    <property type="protein sequence ID" value="KAA3473764.1"/>
    <property type="molecule type" value="Genomic_DNA"/>
</dbReference>
<reference evidence="3" key="1">
    <citation type="journal article" date="2019" name="Plant Biotechnol. J.">
        <title>Genome sequencing of the Australian wild diploid species Gossypium australe highlights disease resistance and delayed gland morphogenesis.</title>
        <authorList>
            <person name="Cai Y."/>
            <person name="Cai X."/>
            <person name="Wang Q."/>
            <person name="Wang P."/>
            <person name="Zhang Y."/>
            <person name="Cai C."/>
            <person name="Xu Y."/>
            <person name="Wang K."/>
            <person name="Zhou Z."/>
            <person name="Wang C."/>
            <person name="Geng S."/>
            <person name="Li B."/>
            <person name="Dong Q."/>
            <person name="Hou Y."/>
            <person name="Wang H."/>
            <person name="Ai P."/>
            <person name="Liu Z."/>
            <person name="Yi F."/>
            <person name="Sun M."/>
            <person name="An G."/>
            <person name="Cheng J."/>
            <person name="Zhang Y."/>
            <person name="Shi Q."/>
            <person name="Xie Y."/>
            <person name="Shi X."/>
            <person name="Chang Y."/>
            <person name="Huang F."/>
            <person name="Chen Y."/>
            <person name="Hong S."/>
            <person name="Mi L."/>
            <person name="Sun Q."/>
            <person name="Zhang L."/>
            <person name="Zhou B."/>
            <person name="Peng R."/>
            <person name="Zhang X."/>
            <person name="Liu F."/>
        </authorList>
    </citation>
    <scope>NUCLEOTIDE SEQUENCE [LARGE SCALE GENOMIC DNA]</scope>
    <source>
        <strain evidence="3">cv. PA1801</strain>
    </source>
</reference>
<dbReference type="CDD" id="cd01647">
    <property type="entry name" value="RT_LTR"/>
    <property type="match status" value="1"/>
</dbReference>
<dbReference type="InterPro" id="IPR000477">
    <property type="entry name" value="RT_dom"/>
</dbReference>
<dbReference type="AlphaFoldDB" id="A0A5B6VXQ2"/>
<keyword evidence="2" id="KW-0808">Transferase</keyword>
<evidence type="ECO:0000259" key="1">
    <source>
        <dbReference type="PROSITE" id="PS50878"/>
    </source>
</evidence>
<dbReference type="Gene3D" id="3.10.10.10">
    <property type="entry name" value="HIV Type 1 Reverse Transcriptase, subunit A, domain 1"/>
    <property type="match status" value="1"/>
</dbReference>
<keyword evidence="3" id="KW-1185">Reference proteome</keyword>
<sequence>MRLCIDYRQLNKVTVKNRYPLPRIDDLFDQLKGVTVFAKIDFRSGYYQLRVRDSDVTKTAFRSRYGHYEFLVMPFGLTNAPAIFMDLMNHIFWPYLYKFVVVFIDDILIYSRDQNEHAEHLSMVLQILREKELYAKFSKSEFWLKEVRFLGHIVSGDGIRVDPSKISAIVDWKPPRNVIEVRSFLGLVGYYRRFV</sequence>
<dbReference type="PANTHER" id="PTHR24559">
    <property type="entry name" value="TRANSPOSON TY3-I GAG-POL POLYPROTEIN"/>
    <property type="match status" value="1"/>
</dbReference>
<dbReference type="InterPro" id="IPR043502">
    <property type="entry name" value="DNA/RNA_pol_sf"/>
</dbReference>
<dbReference type="PROSITE" id="PS50878">
    <property type="entry name" value="RT_POL"/>
    <property type="match status" value="1"/>
</dbReference>
<proteinExistence type="predicted"/>
<name>A0A5B6VXQ2_9ROSI</name>
<comment type="caution">
    <text evidence="2">The sequence shown here is derived from an EMBL/GenBank/DDBJ whole genome shotgun (WGS) entry which is preliminary data.</text>
</comment>
<organism evidence="2 3">
    <name type="scientific">Gossypium australe</name>
    <dbReference type="NCBI Taxonomy" id="47621"/>
    <lineage>
        <taxon>Eukaryota</taxon>
        <taxon>Viridiplantae</taxon>
        <taxon>Streptophyta</taxon>
        <taxon>Embryophyta</taxon>
        <taxon>Tracheophyta</taxon>
        <taxon>Spermatophyta</taxon>
        <taxon>Magnoliopsida</taxon>
        <taxon>eudicotyledons</taxon>
        <taxon>Gunneridae</taxon>
        <taxon>Pentapetalae</taxon>
        <taxon>rosids</taxon>
        <taxon>malvids</taxon>
        <taxon>Malvales</taxon>
        <taxon>Malvaceae</taxon>
        <taxon>Malvoideae</taxon>
        <taxon>Gossypium</taxon>
    </lineage>
</organism>
<dbReference type="GO" id="GO:0003964">
    <property type="term" value="F:RNA-directed DNA polymerase activity"/>
    <property type="evidence" value="ECO:0007669"/>
    <property type="project" value="UniProtKB-KW"/>
</dbReference>
<dbReference type="PANTHER" id="PTHR24559:SF444">
    <property type="entry name" value="REVERSE TRANSCRIPTASE DOMAIN-CONTAINING PROTEIN"/>
    <property type="match status" value="1"/>
</dbReference>
<dbReference type="Pfam" id="PF00078">
    <property type="entry name" value="RVT_1"/>
    <property type="match status" value="1"/>
</dbReference>
<feature type="domain" description="Reverse transcriptase" evidence="1">
    <location>
        <begin position="1"/>
        <end position="154"/>
    </location>
</feature>
<evidence type="ECO:0000313" key="3">
    <source>
        <dbReference type="Proteomes" id="UP000325315"/>
    </source>
</evidence>
<dbReference type="InterPro" id="IPR053134">
    <property type="entry name" value="RNA-dir_DNA_polymerase"/>
</dbReference>